<dbReference type="SMART" id="SM00448">
    <property type="entry name" value="REC"/>
    <property type="match status" value="1"/>
</dbReference>
<dbReference type="EMBL" id="JAWXVI010000006">
    <property type="protein sequence ID" value="MDX6190269.1"/>
    <property type="molecule type" value="Genomic_DNA"/>
</dbReference>
<dbReference type="PANTHER" id="PTHR37299">
    <property type="entry name" value="TRANSCRIPTIONAL REGULATOR-RELATED"/>
    <property type="match status" value="1"/>
</dbReference>
<dbReference type="Gene3D" id="2.40.50.1020">
    <property type="entry name" value="LytTr DNA-binding domain"/>
    <property type="match status" value="1"/>
</dbReference>
<evidence type="ECO:0000259" key="3">
    <source>
        <dbReference type="PROSITE" id="PS50930"/>
    </source>
</evidence>
<evidence type="ECO:0000256" key="1">
    <source>
        <dbReference type="PROSITE-ProRule" id="PRU00169"/>
    </source>
</evidence>
<comment type="caution">
    <text evidence="4">The sequence shown here is derived from an EMBL/GenBank/DDBJ whole genome shotgun (WGS) entry which is preliminary data.</text>
</comment>
<dbReference type="InterPro" id="IPR046947">
    <property type="entry name" value="LytR-like"/>
</dbReference>
<name>A0ABU4RF31_9FLAO</name>
<dbReference type="GO" id="GO:0003677">
    <property type="term" value="F:DNA binding"/>
    <property type="evidence" value="ECO:0007669"/>
    <property type="project" value="UniProtKB-KW"/>
</dbReference>
<dbReference type="PROSITE" id="PS50110">
    <property type="entry name" value="RESPONSE_REGULATORY"/>
    <property type="match status" value="1"/>
</dbReference>
<protein>
    <submittedName>
        <fullName evidence="4">LytTR family DNA-binding domain-containing protein</fullName>
    </submittedName>
</protein>
<evidence type="ECO:0000313" key="4">
    <source>
        <dbReference type="EMBL" id="MDX6190269.1"/>
    </source>
</evidence>
<reference evidence="4 5" key="1">
    <citation type="submission" date="2023-11" db="EMBL/GenBank/DDBJ databases">
        <title>Unpublished Manusciprt.</title>
        <authorList>
            <person name="Saticioglu I.B."/>
            <person name="Ay H."/>
            <person name="Ajmi N."/>
            <person name="Altun S."/>
            <person name="Duman M."/>
        </authorList>
    </citation>
    <scope>NUCLEOTIDE SEQUENCE [LARGE SCALE GENOMIC DNA]</scope>
    <source>
        <strain evidence="4 5">Fl-318</strain>
    </source>
</reference>
<gene>
    <name evidence="4" type="ORF">SGQ83_12990</name>
</gene>
<feature type="domain" description="Response regulatory" evidence="2">
    <location>
        <begin position="3"/>
        <end position="114"/>
    </location>
</feature>
<proteinExistence type="predicted"/>
<evidence type="ECO:0000259" key="2">
    <source>
        <dbReference type="PROSITE" id="PS50110"/>
    </source>
</evidence>
<dbReference type="InterPro" id="IPR007492">
    <property type="entry name" value="LytTR_DNA-bd_dom"/>
</dbReference>
<dbReference type="InterPro" id="IPR011006">
    <property type="entry name" value="CheY-like_superfamily"/>
</dbReference>
<dbReference type="SMART" id="SM00850">
    <property type="entry name" value="LytTR"/>
    <property type="match status" value="1"/>
</dbReference>
<dbReference type="PANTHER" id="PTHR37299:SF1">
    <property type="entry name" value="STAGE 0 SPORULATION PROTEIN A HOMOLOG"/>
    <property type="match status" value="1"/>
</dbReference>
<dbReference type="Proteomes" id="UP001273350">
    <property type="component" value="Unassembled WGS sequence"/>
</dbReference>
<accession>A0ABU4RF31</accession>
<dbReference type="Gene3D" id="3.40.50.2300">
    <property type="match status" value="1"/>
</dbReference>
<keyword evidence="4" id="KW-0238">DNA-binding</keyword>
<feature type="modified residue" description="4-aspartylphosphate" evidence="1">
    <location>
        <position position="54"/>
    </location>
</feature>
<evidence type="ECO:0000313" key="5">
    <source>
        <dbReference type="Proteomes" id="UP001273350"/>
    </source>
</evidence>
<sequence length="235" mass="27277">MIHYLIIDDEPIAHRIIENFCNNLPHLEKVGNCYNTFEAMPFLNQNTVDLLFLDINMPKLSGFDFLKTLVNPPKIIVTTAYKEFALEGYELNISDYLLKPFSFERFVKAINKTINTIEDKNTKSALSVPETKSDTVSGFFIKGNKKHHQIHFEDILFIEAYGHYSKIYLKEEMIISPQKISTLEELLVGFNFIRTHKSFIVAKNKIKQIEGNRILINQYKIPIGQTYKATINTFF</sequence>
<organism evidence="4 5">
    <name type="scientific">Flavobacterium cupriresistens</name>
    <dbReference type="NCBI Taxonomy" id="2893885"/>
    <lineage>
        <taxon>Bacteria</taxon>
        <taxon>Pseudomonadati</taxon>
        <taxon>Bacteroidota</taxon>
        <taxon>Flavobacteriia</taxon>
        <taxon>Flavobacteriales</taxon>
        <taxon>Flavobacteriaceae</taxon>
        <taxon>Flavobacterium</taxon>
    </lineage>
</organism>
<dbReference type="RefSeq" id="WP_230003523.1">
    <property type="nucleotide sequence ID" value="NZ_CP087134.1"/>
</dbReference>
<keyword evidence="1" id="KW-0597">Phosphoprotein</keyword>
<feature type="domain" description="HTH LytTR-type" evidence="3">
    <location>
        <begin position="139"/>
        <end position="235"/>
    </location>
</feature>
<keyword evidence="5" id="KW-1185">Reference proteome</keyword>
<dbReference type="Pfam" id="PF04397">
    <property type="entry name" value="LytTR"/>
    <property type="match status" value="1"/>
</dbReference>
<dbReference type="InterPro" id="IPR001789">
    <property type="entry name" value="Sig_transdc_resp-reg_receiver"/>
</dbReference>
<dbReference type="PROSITE" id="PS50930">
    <property type="entry name" value="HTH_LYTTR"/>
    <property type="match status" value="1"/>
</dbReference>
<dbReference type="Pfam" id="PF00072">
    <property type="entry name" value="Response_reg"/>
    <property type="match status" value="1"/>
</dbReference>
<dbReference type="SUPFAM" id="SSF52172">
    <property type="entry name" value="CheY-like"/>
    <property type="match status" value="1"/>
</dbReference>